<feature type="transmembrane region" description="Helical" evidence="1">
    <location>
        <begin position="69"/>
        <end position="92"/>
    </location>
</feature>
<dbReference type="InterPro" id="IPR009339">
    <property type="entry name" value="DUF998"/>
</dbReference>
<feature type="transmembrane region" description="Helical" evidence="1">
    <location>
        <begin position="204"/>
        <end position="228"/>
    </location>
</feature>
<feature type="transmembrane region" description="Helical" evidence="1">
    <location>
        <begin position="29"/>
        <end position="49"/>
    </location>
</feature>
<name>A0A420ETL1_9ACTN</name>
<protein>
    <submittedName>
        <fullName evidence="2">DUF998 domain-containing protein</fullName>
    </submittedName>
</protein>
<dbReference type="EMBL" id="RAQQ01000028">
    <property type="protein sequence ID" value="RKF24015.1"/>
    <property type="molecule type" value="Genomic_DNA"/>
</dbReference>
<keyword evidence="1" id="KW-1133">Transmembrane helix</keyword>
<gene>
    <name evidence="2" type="ORF">D7I43_28165</name>
</gene>
<comment type="caution">
    <text evidence="2">The sequence shown here is derived from an EMBL/GenBank/DDBJ whole genome shotgun (WGS) entry which is preliminary data.</text>
</comment>
<dbReference type="Pfam" id="PF06197">
    <property type="entry name" value="DUF998"/>
    <property type="match status" value="1"/>
</dbReference>
<reference evidence="2 3" key="1">
    <citation type="journal article" date="2018" name="Int. J. Syst. Evol. Microbiol.">
        <title>Micromonospora globbae sp. nov., an endophytic actinomycete isolated from roots of Globba winitii C. H. Wright.</title>
        <authorList>
            <person name="Kuncharoen N."/>
            <person name="Pittayakhajonwut P."/>
            <person name="Tanasupawat S."/>
        </authorList>
    </citation>
    <scope>NUCLEOTIDE SEQUENCE [LARGE SCALE GENOMIC DNA]</scope>
    <source>
        <strain evidence="2 3">WPS1-2</strain>
    </source>
</reference>
<feature type="transmembrane region" description="Helical" evidence="1">
    <location>
        <begin position="104"/>
        <end position="126"/>
    </location>
</feature>
<feature type="transmembrane region" description="Helical" evidence="1">
    <location>
        <begin position="146"/>
        <end position="166"/>
    </location>
</feature>
<accession>A0A420ETL1</accession>
<feature type="transmembrane region" description="Helical" evidence="1">
    <location>
        <begin position="178"/>
        <end position="198"/>
    </location>
</feature>
<keyword evidence="1" id="KW-0472">Membrane</keyword>
<dbReference type="AlphaFoldDB" id="A0A420ETL1"/>
<dbReference type="RefSeq" id="WP_120331616.1">
    <property type="nucleotide sequence ID" value="NZ_RAQQ01000028.1"/>
</dbReference>
<evidence type="ECO:0000313" key="3">
    <source>
        <dbReference type="Proteomes" id="UP000285744"/>
    </source>
</evidence>
<dbReference type="Proteomes" id="UP000285744">
    <property type="component" value="Unassembled WGS sequence"/>
</dbReference>
<organism evidence="2 3">
    <name type="scientific">Micromonospora globbae</name>
    <dbReference type="NCBI Taxonomy" id="1894969"/>
    <lineage>
        <taxon>Bacteria</taxon>
        <taxon>Bacillati</taxon>
        <taxon>Actinomycetota</taxon>
        <taxon>Actinomycetes</taxon>
        <taxon>Micromonosporales</taxon>
        <taxon>Micromonosporaceae</taxon>
        <taxon>Micromonospora</taxon>
    </lineage>
</organism>
<proteinExistence type="predicted"/>
<keyword evidence="1" id="KW-0812">Transmembrane</keyword>
<dbReference type="OrthoDB" id="8159487at2"/>
<evidence type="ECO:0000313" key="2">
    <source>
        <dbReference type="EMBL" id="RKF24015.1"/>
    </source>
</evidence>
<sequence length="241" mass="24644">MTTENAIGSAPGTGANQVFNRPAAVTRSLLGYGPLAGACYLASGLAQALTRDGFDLRRHDLSLLANGPLGWIHILTLMLTGLMTVASAIGVFRALPRGRATTWAAGLLGAYGLALVAAGIFVADPMNGFPVGTPDGPPTEVTPHGVLHIAAGGVGFAALVAAAFVLARFFARTSRRGWAWASLGAGLVVLAGFLGVATGSASSLAVLGLWIGVVTGWGWIAAVCIHLYRRTPHPRQPSDPA</sequence>
<evidence type="ECO:0000256" key="1">
    <source>
        <dbReference type="SAM" id="Phobius"/>
    </source>
</evidence>